<keyword evidence="7 10" id="KW-0408">Iron</keyword>
<keyword evidence="2 10" id="KW-0349">Heme</keyword>
<keyword evidence="8 10" id="KW-0503">Monooxygenase</keyword>
<name>A0ABQ9LT79_HEVBR</name>
<dbReference type="PROSITE" id="PS00086">
    <property type="entry name" value="CYTOCHROME_P450"/>
    <property type="match status" value="1"/>
</dbReference>
<evidence type="ECO:0000313" key="13">
    <source>
        <dbReference type="Proteomes" id="UP001174677"/>
    </source>
</evidence>
<evidence type="ECO:0000256" key="1">
    <source>
        <dbReference type="ARBA" id="ARBA00004167"/>
    </source>
</evidence>
<dbReference type="EMBL" id="JARPOI010000010">
    <property type="protein sequence ID" value="KAJ9169791.1"/>
    <property type="molecule type" value="Genomic_DNA"/>
</dbReference>
<dbReference type="Proteomes" id="UP001174677">
    <property type="component" value="Chromosome 10"/>
</dbReference>
<evidence type="ECO:0000256" key="2">
    <source>
        <dbReference type="ARBA" id="ARBA00022617"/>
    </source>
</evidence>
<comment type="subcellular location">
    <subcellularLocation>
        <location evidence="1">Membrane</location>
        <topology evidence="1">Single-pass membrane protein</topology>
    </subcellularLocation>
</comment>
<dbReference type="InterPro" id="IPR036396">
    <property type="entry name" value="Cyt_P450_sf"/>
</dbReference>
<feature type="transmembrane region" description="Helical" evidence="11">
    <location>
        <begin position="9"/>
        <end position="29"/>
    </location>
</feature>
<evidence type="ECO:0000256" key="4">
    <source>
        <dbReference type="ARBA" id="ARBA00022723"/>
    </source>
</evidence>
<comment type="similarity">
    <text evidence="10">Belongs to the cytochrome P450 family.</text>
</comment>
<evidence type="ECO:0000256" key="5">
    <source>
        <dbReference type="ARBA" id="ARBA00022989"/>
    </source>
</evidence>
<evidence type="ECO:0000256" key="10">
    <source>
        <dbReference type="RuleBase" id="RU000461"/>
    </source>
</evidence>
<feature type="transmembrane region" description="Helical" evidence="11">
    <location>
        <begin position="259"/>
        <end position="278"/>
    </location>
</feature>
<dbReference type="SUPFAM" id="SSF48264">
    <property type="entry name" value="Cytochrome P450"/>
    <property type="match status" value="1"/>
</dbReference>
<dbReference type="PANTHER" id="PTHR47947">
    <property type="entry name" value="CYTOCHROME P450 82C3-RELATED"/>
    <property type="match status" value="1"/>
</dbReference>
<proteinExistence type="inferred from homology"/>
<dbReference type="InterPro" id="IPR002401">
    <property type="entry name" value="Cyt_P450_E_grp-I"/>
</dbReference>
<dbReference type="PRINTS" id="PR00463">
    <property type="entry name" value="EP450I"/>
</dbReference>
<evidence type="ECO:0008006" key="14">
    <source>
        <dbReference type="Google" id="ProtNLM"/>
    </source>
</evidence>
<dbReference type="InterPro" id="IPR001128">
    <property type="entry name" value="Cyt_P450"/>
</dbReference>
<gene>
    <name evidence="12" type="ORF">P3X46_017943</name>
</gene>
<evidence type="ECO:0000256" key="7">
    <source>
        <dbReference type="ARBA" id="ARBA00023004"/>
    </source>
</evidence>
<accession>A0ABQ9LT79</accession>
<evidence type="ECO:0000256" key="9">
    <source>
        <dbReference type="ARBA" id="ARBA00023136"/>
    </source>
</evidence>
<feature type="transmembrane region" description="Helical" evidence="11">
    <location>
        <begin position="41"/>
        <end position="61"/>
    </location>
</feature>
<keyword evidence="5 11" id="KW-1133">Transmembrane helix</keyword>
<evidence type="ECO:0000313" key="12">
    <source>
        <dbReference type="EMBL" id="KAJ9169791.1"/>
    </source>
</evidence>
<dbReference type="PANTHER" id="PTHR47947:SF1">
    <property type="entry name" value="CYTOCHROME P450 82E3"/>
    <property type="match status" value="1"/>
</dbReference>
<dbReference type="CDD" id="cd20654">
    <property type="entry name" value="CYP82"/>
    <property type="match status" value="1"/>
</dbReference>
<dbReference type="InterPro" id="IPR017972">
    <property type="entry name" value="Cyt_P450_CS"/>
</dbReference>
<keyword evidence="3 11" id="KW-0812">Transmembrane</keyword>
<keyword evidence="13" id="KW-1185">Reference proteome</keyword>
<keyword evidence="9 11" id="KW-0472">Membrane</keyword>
<sequence>MDLGSRHLLWLRTAHTSSAFTLLVIQQLISQTPQLPMDFSSHLLAIPGVLALVLLYWYNLWRLRDQSHKSKGKLAPEVPGTLPIIGHIHLLGAEKTLARSLGRLADKYGPIFTIWLGVHRTVVVSNHDAIKECFTTNDKVLASRPRSSHGQYLSYNYAAFGFSSYGPFWSNMRKIVLIQLLSNHRLKSLRHVQVSEVNTLINDLYLLCKQGSTKIVISECFEHLTINMITRMIAGKRYFNSANAGNEQGKRIGELMKEYMYISGVFVPSDLIPSLWWMNFLGPVKTMKRLSKEYDSLMESWINEHKLKRLKMGDSENMEEDFIDVMLSVLEDEFFGHSRENIIKGTAMTLIIAGADTTSITLTWILSNLLNNRRALELAMEEIDLKVGKERCVESSDIENLVYVQAIVKETLRLYPPGPLAVPHEASEDCLIGGYHIPKGTRIFPNLWKLHRDPKIWKNPDEFIPERFLTNHANLDVTGQNFEYIPFGSGRRSCPGLNFAIQAIHLTLARLLQGFTLTTPLNEPVDMSEGLGITLPKATPLEIKIIPRLRPELYGC</sequence>
<keyword evidence="6 10" id="KW-0560">Oxidoreductase</keyword>
<dbReference type="Gene3D" id="1.10.630.10">
    <property type="entry name" value="Cytochrome P450"/>
    <property type="match status" value="1"/>
</dbReference>
<reference evidence="12 13" key="1">
    <citation type="journal article" date="2023" name="Plant Biotechnol. J.">
        <title>Chromosome-level wild Hevea brasiliensis genome provides new tools for genomic-assisted breeding and valuable loci to elevate rubber yield.</title>
        <authorList>
            <person name="Cheng H."/>
            <person name="Song X."/>
            <person name="Hu Y."/>
            <person name="Wu T."/>
            <person name="Yang Q."/>
            <person name="An Z."/>
            <person name="Feng S."/>
            <person name="Deng Z."/>
            <person name="Wu W."/>
            <person name="Zeng X."/>
            <person name="Tu M."/>
            <person name="Wang X."/>
            <person name="Huang H."/>
        </authorList>
    </citation>
    <scope>NUCLEOTIDE SEQUENCE [LARGE SCALE GENOMIC DNA]</scope>
    <source>
        <strain evidence="12">MT/VB/25A 57/8</strain>
    </source>
</reference>
<evidence type="ECO:0000256" key="11">
    <source>
        <dbReference type="SAM" id="Phobius"/>
    </source>
</evidence>
<evidence type="ECO:0000256" key="3">
    <source>
        <dbReference type="ARBA" id="ARBA00022692"/>
    </source>
</evidence>
<evidence type="ECO:0000256" key="6">
    <source>
        <dbReference type="ARBA" id="ARBA00023002"/>
    </source>
</evidence>
<dbReference type="InterPro" id="IPR050651">
    <property type="entry name" value="Plant_Cytochrome_P450_Monoox"/>
</dbReference>
<dbReference type="PRINTS" id="PR00385">
    <property type="entry name" value="P450"/>
</dbReference>
<keyword evidence="4 10" id="KW-0479">Metal-binding</keyword>
<comment type="caution">
    <text evidence="12">The sequence shown here is derived from an EMBL/GenBank/DDBJ whole genome shotgun (WGS) entry which is preliminary data.</text>
</comment>
<dbReference type="Pfam" id="PF00067">
    <property type="entry name" value="p450"/>
    <property type="match status" value="1"/>
</dbReference>
<evidence type="ECO:0000256" key="8">
    <source>
        <dbReference type="ARBA" id="ARBA00023033"/>
    </source>
</evidence>
<organism evidence="12 13">
    <name type="scientific">Hevea brasiliensis</name>
    <name type="common">Para rubber tree</name>
    <name type="synonym">Siphonia brasiliensis</name>
    <dbReference type="NCBI Taxonomy" id="3981"/>
    <lineage>
        <taxon>Eukaryota</taxon>
        <taxon>Viridiplantae</taxon>
        <taxon>Streptophyta</taxon>
        <taxon>Embryophyta</taxon>
        <taxon>Tracheophyta</taxon>
        <taxon>Spermatophyta</taxon>
        <taxon>Magnoliopsida</taxon>
        <taxon>eudicotyledons</taxon>
        <taxon>Gunneridae</taxon>
        <taxon>Pentapetalae</taxon>
        <taxon>rosids</taxon>
        <taxon>fabids</taxon>
        <taxon>Malpighiales</taxon>
        <taxon>Euphorbiaceae</taxon>
        <taxon>Crotonoideae</taxon>
        <taxon>Micrandreae</taxon>
        <taxon>Hevea</taxon>
    </lineage>
</organism>
<protein>
    <recommendedName>
        <fullName evidence="14">Cytochrome P450</fullName>
    </recommendedName>
</protein>